<reference evidence="2" key="1">
    <citation type="journal article" date="2019" name="G3 (Bethesda)">
        <title>Genome Assemblies of Two Rare Opportunistic Yeast Pathogens: Diutina rugosa (syn. Candida rugosa) and Trichomonascus ciferrii (syn. Candida ciferrii).</title>
        <authorList>
            <person name="Mixao V."/>
            <person name="Saus E."/>
            <person name="Hansen A.P."/>
            <person name="Lass-Florl C."/>
            <person name="Gabaldon T."/>
        </authorList>
    </citation>
    <scope>NUCLEOTIDE SEQUENCE</scope>
    <source>
        <strain evidence="2">CBS 4856</strain>
    </source>
</reference>
<dbReference type="Proteomes" id="UP000761534">
    <property type="component" value="Unassembled WGS sequence"/>
</dbReference>
<evidence type="ECO:0000313" key="3">
    <source>
        <dbReference type="Proteomes" id="UP000761534"/>
    </source>
</evidence>
<name>A0A642V5G1_9ASCO</name>
<gene>
    <name evidence="2" type="ORF">TRICI_002921</name>
</gene>
<feature type="compositionally biased region" description="Basic and acidic residues" evidence="1">
    <location>
        <begin position="13"/>
        <end position="25"/>
    </location>
</feature>
<feature type="region of interest" description="Disordered" evidence="1">
    <location>
        <begin position="1"/>
        <end position="25"/>
    </location>
</feature>
<accession>A0A642V5G1</accession>
<dbReference type="Gene3D" id="3.60.20.30">
    <property type="entry name" value="(Glycosyl)asparaginase"/>
    <property type="match status" value="1"/>
</dbReference>
<dbReference type="PANTHER" id="PTHR10188">
    <property type="entry name" value="L-ASPARAGINASE"/>
    <property type="match status" value="1"/>
</dbReference>
<evidence type="ECO:0000256" key="1">
    <source>
        <dbReference type="SAM" id="MobiDB-lite"/>
    </source>
</evidence>
<evidence type="ECO:0000313" key="2">
    <source>
        <dbReference type="EMBL" id="KAA8914423.1"/>
    </source>
</evidence>
<comment type="caution">
    <text evidence="2">The sequence shown here is derived from an EMBL/GenBank/DDBJ whole genome shotgun (WGS) entry which is preliminary data.</text>
</comment>
<keyword evidence="3" id="KW-1185">Reference proteome</keyword>
<dbReference type="InterPro" id="IPR029055">
    <property type="entry name" value="Ntn_hydrolases_N"/>
</dbReference>
<dbReference type="OrthoDB" id="2262349at2759"/>
<dbReference type="SUPFAM" id="SSF56235">
    <property type="entry name" value="N-terminal nucleophile aminohydrolases (Ntn hydrolases)"/>
    <property type="match status" value="1"/>
</dbReference>
<dbReference type="EMBL" id="SWFS01000201">
    <property type="protein sequence ID" value="KAA8914423.1"/>
    <property type="molecule type" value="Genomic_DNA"/>
</dbReference>
<dbReference type="InterPro" id="IPR000246">
    <property type="entry name" value="Peptidase_T2"/>
</dbReference>
<proteinExistence type="predicted"/>
<dbReference type="GO" id="GO:0016787">
    <property type="term" value="F:hydrolase activity"/>
    <property type="evidence" value="ECO:0007669"/>
    <property type="project" value="InterPro"/>
</dbReference>
<organism evidence="2 3">
    <name type="scientific">Trichomonascus ciferrii</name>
    <dbReference type="NCBI Taxonomy" id="44093"/>
    <lineage>
        <taxon>Eukaryota</taxon>
        <taxon>Fungi</taxon>
        <taxon>Dikarya</taxon>
        <taxon>Ascomycota</taxon>
        <taxon>Saccharomycotina</taxon>
        <taxon>Dipodascomycetes</taxon>
        <taxon>Dipodascales</taxon>
        <taxon>Trichomonascaceae</taxon>
        <taxon>Trichomonascus</taxon>
        <taxon>Trichomonascus ciferrii complex</taxon>
    </lineage>
</organism>
<dbReference type="GO" id="GO:0005737">
    <property type="term" value="C:cytoplasm"/>
    <property type="evidence" value="ECO:0007669"/>
    <property type="project" value="TreeGrafter"/>
</dbReference>
<dbReference type="PANTHER" id="PTHR10188:SF43">
    <property type="entry name" value="ASPARAGINASE (EUROFUNG)"/>
    <property type="match status" value="1"/>
</dbReference>
<dbReference type="AlphaFoldDB" id="A0A642V5G1"/>
<protein>
    <submittedName>
        <fullName evidence="2">Uncharacterized protein</fullName>
    </submittedName>
</protein>
<sequence>MPGGSKLAVHGGTESRAESIRNLSREEEEKYKEGLKNSLLAGQSVLVAEDGAVASVAAAMMATIPGKVLYLQPLGQMILRSDGINIVGASKSSIPARKKNISKGKVGAVAIDSKGVVACAMSTGGLKNKWPGRIGDTPKLV</sequence>
<dbReference type="VEuPathDB" id="FungiDB:TRICI_002921"/>
<dbReference type="Pfam" id="PF01112">
    <property type="entry name" value="Asparaginase_2"/>
    <property type="match status" value="1"/>
</dbReference>